<dbReference type="GO" id="GO:0005829">
    <property type="term" value="C:cytosol"/>
    <property type="evidence" value="ECO:0007669"/>
    <property type="project" value="TreeGrafter"/>
</dbReference>
<proteinExistence type="predicted"/>
<dbReference type="Pfam" id="PF00702">
    <property type="entry name" value="Hydrolase"/>
    <property type="match status" value="1"/>
</dbReference>
<evidence type="ECO:0000313" key="1">
    <source>
        <dbReference type="EMBL" id="RRQ83546.1"/>
    </source>
</evidence>
<accession>A0A3R8R9X5</accession>
<dbReference type="InterPro" id="IPR050155">
    <property type="entry name" value="HAD-like_hydrolase_sf"/>
</dbReference>
<dbReference type="PANTHER" id="PTHR43434">
    <property type="entry name" value="PHOSPHOGLYCOLATE PHOSPHATASE"/>
    <property type="match status" value="1"/>
</dbReference>
<keyword evidence="2" id="KW-1185">Reference proteome</keyword>
<dbReference type="Proteomes" id="UP000276379">
    <property type="component" value="Unassembled WGS sequence"/>
</dbReference>
<dbReference type="PANTHER" id="PTHR43434:SF1">
    <property type="entry name" value="PHOSPHOGLYCOLATE PHOSPHATASE"/>
    <property type="match status" value="1"/>
</dbReference>
<gene>
    <name evidence="1" type="ORF">CQW44_24170</name>
</gene>
<protein>
    <submittedName>
        <fullName evidence="1">HAD family hydrolase</fullName>
    </submittedName>
</protein>
<dbReference type="Gene3D" id="3.40.50.1000">
    <property type="entry name" value="HAD superfamily/HAD-like"/>
    <property type="match status" value="1"/>
</dbReference>
<evidence type="ECO:0000313" key="2">
    <source>
        <dbReference type="Proteomes" id="UP000276379"/>
    </source>
</evidence>
<organism evidence="1 2">
    <name type="scientific">Streptomyces griseofuscus</name>
    <dbReference type="NCBI Taxonomy" id="146922"/>
    <lineage>
        <taxon>Bacteria</taxon>
        <taxon>Bacillati</taxon>
        <taxon>Actinomycetota</taxon>
        <taxon>Actinomycetes</taxon>
        <taxon>Kitasatosporales</taxon>
        <taxon>Streptomycetaceae</taxon>
        <taxon>Streptomyces</taxon>
    </lineage>
</organism>
<name>A0A3R8R9X5_9ACTN</name>
<keyword evidence="1" id="KW-0378">Hydrolase</keyword>
<dbReference type="GO" id="GO:0008967">
    <property type="term" value="F:phosphoglycolate phosphatase activity"/>
    <property type="evidence" value="ECO:0007669"/>
    <property type="project" value="TreeGrafter"/>
</dbReference>
<dbReference type="GO" id="GO:0006281">
    <property type="term" value="P:DNA repair"/>
    <property type="evidence" value="ECO:0007669"/>
    <property type="project" value="TreeGrafter"/>
</dbReference>
<dbReference type="SUPFAM" id="SSF56784">
    <property type="entry name" value="HAD-like"/>
    <property type="match status" value="1"/>
</dbReference>
<comment type="caution">
    <text evidence="1">The sequence shown here is derived from an EMBL/GenBank/DDBJ whole genome shotgun (WGS) entry which is preliminary data.</text>
</comment>
<sequence>MVRRPLGNHLHGPDTLLVTSDTTSDASEIEKLRVLITSARVVLWDFDGPICRLFATHKAERIAADLVAWLERQGLHGLLTPAERGTLDPQVVLRAVGRRRPGSDLVTGLEERLTQEELRAAASALPTAWADPLIRTWTAVGARLAVTTDNSPRVARSYLESRGLTACFAPHLYGRTEQLHHLKPDPHCLLRALGAMGAAPAAALMIGDTPSDLAAARDAGVPFLGYARNEAKEKPLRAAGAEHVVRSLEPLLRLLRGGRGVG</sequence>
<dbReference type="CDD" id="cd01427">
    <property type="entry name" value="HAD_like"/>
    <property type="match status" value="1"/>
</dbReference>
<dbReference type="AlphaFoldDB" id="A0A3R8R9X5"/>
<dbReference type="EMBL" id="PDES01000011">
    <property type="protein sequence ID" value="RRQ83546.1"/>
    <property type="molecule type" value="Genomic_DNA"/>
</dbReference>
<dbReference type="InterPro" id="IPR036412">
    <property type="entry name" value="HAD-like_sf"/>
</dbReference>
<reference evidence="1 2" key="1">
    <citation type="submission" date="2017-10" db="EMBL/GenBank/DDBJ databases">
        <title>Draft genome of actinobacteria isolated from guarana (Paullinia cupana (Mart.) Ducke.</title>
        <authorList>
            <person name="Siqueira K.A."/>
            <person name="Liotti R.G."/>
            <person name="Mendes T.A."/>
            <person name="Soares M.A."/>
        </authorList>
    </citation>
    <scope>NUCLEOTIDE SEQUENCE [LARGE SCALE GENOMIC DNA]</scope>
    <source>
        <strain evidence="1 2">199</strain>
    </source>
</reference>
<dbReference type="InterPro" id="IPR023214">
    <property type="entry name" value="HAD_sf"/>
</dbReference>